<comment type="caution">
    <text evidence="1">The sequence shown here is derived from an EMBL/GenBank/DDBJ whole genome shotgun (WGS) entry which is preliminary data.</text>
</comment>
<dbReference type="RefSeq" id="WP_378305430.1">
    <property type="nucleotide sequence ID" value="NZ_JBHTJA010000109.1"/>
</dbReference>
<dbReference type="EMBL" id="JBHTJA010000109">
    <property type="protein sequence ID" value="MFD0904993.1"/>
    <property type="molecule type" value="Genomic_DNA"/>
</dbReference>
<proteinExistence type="predicted"/>
<evidence type="ECO:0008006" key="3">
    <source>
        <dbReference type="Google" id="ProtNLM"/>
    </source>
</evidence>
<gene>
    <name evidence="1" type="ORF">ACFQ11_31770</name>
</gene>
<evidence type="ECO:0000313" key="2">
    <source>
        <dbReference type="Proteomes" id="UP001596972"/>
    </source>
</evidence>
<evidence type="ECO:0000313" key="1">
    <source>
        <dbReference type="EMBL" id="MFD0904993.1"/>
    </source>
</evidence>
<reference evidence="2" key="1">
    <citation type="journal article" date="2019" name="Int. J. Syst. Evol. Microbiol.">
        <title>The Global Catalogue of Microorganisms (GCM) 10K type strain sequencing project: providing services to taxonomists for standard genome sequencing and annotation.</title>
        <authorList>
            <consortium name="The Broad Institute Genomics Platform"/>
            <consortium name="The Broad Institute Genome Sequencing Center for Infectious Disease"/>
            <person name="Wu L."/>
            <person name="Ma J."/>
        </authorList>
    </citation>
    <scope>NUCLEOTIDE SEQUENCE [LARGE SCALE GENOMIC DNA]</scope>
    <source>
        <strain evidence="2">JCM 31202</strain>
    </source>
</reference>
<dbReference type="Proteomes" id="UP001596972">
    <property type="component" value="Unassembled WGS sequence"/>
</dbReference>
<keyword evidence="2" id="KW-1185">Reference proteome</keyword>
<protein>
    <recommendedName>
        <fullName evidence="3">Glycolipid-binding domain-containing protein</fullName>
    </recommendedName>
</protein>
<accession>A0ABW3F1J3</accession>
<sequence>MPAGVYLHLDGDLEERFHCAPGPGGWRYTSSRPGLRTDIVVDSRWRQIRVELVAPEWWVRGGVTGPDVAWVRASGGTGTGTEHTEHAAGFMSGSPGFLVAVARALDLDDGAERDVRLVSFGGPSLAPLTAPWRWRRAGTSVHETETEPLPVVRYDVTDLSTGEITRVHLAGDVVLDAPGIELAALESPPSLP</sequence>
<organism evidence="1 2">
    <name type="scientific">Actinomadura sediminis</name>
    <dbReference type="NCBI Taxonomy" id="1038904"/>
    <lineage>
        <taxon>Bacteria</taxon>
        <taxon>Bacillati</taxon>
        <taxon>Actinomycetota</taxon>
        <taxon>Actinomycetes</taxon>
        <taxon>Streptosporangiales</taxon>
        <taxon>Thermomonosporaceae</taxon>
        <taxon>Actinomadura</taxon>
    </lineage>
</organism>
<name>A0ABW3F1J3_9ACTN</name>